<dbReference type="SUPFAM" id="SSF52540">
    <property type="entry name" value="P-loop containing nucleoside triphosphate hydrolases"/>
    <property type="match status" value="1"/>
</dbReference>
<feature type="domain" description="Sulfotransferase" evidence="3">
    <location>
        <begin position="70"/>
        <end position="237"/>
    </location>
</feature>
<evidence type="ECO:0000256" key="2">
    <source>
        <dbReference type="ARBA" id="ARBA00022679"/>
    </source>
</evidence>
<evidence type="ECO:0000259" key="3">
    <source>
        <dbReference type="Pfam" id="PF00685"/>
    </source>
</evidence>
<evidence type="ECO:0000256" key="1">
    <source>
        <dbReference type="ARBA" id="ARBA00005771"/>
    </source>
</evidence>
<sequence>MHTTSYLSERTIRRSEECGCKECLHTKSSRMTSDEKKVLPQLQDTGYGFPIAKMFSLEAFKSALEYKPRPDDLFIVTYPKCGTTWVQNIVAGIFREGKPFTSALEFLSNTPFLEMAGAEAARTMKRPGAIKLHLPFHLTPWSSEAKYIFVARNPKDCCVSFYYHTKNIVGYKFQNGKFDDYFELFMEGKVDFGDYFDTLLSWYEHRNDPNILFITYEQLKKDVKSSVLKIAEFMGPKYKVLLVTGKITLHQSKIRGWKINIGRERKAQIFQNSGKTLYSGQNESLSLTIYLNLGLK</sequence>
<keyword evidence="5" id="KW-1185">Reference proteome</keyword>
<organism evidence="4 5">
    <name type="scientific">Stegodyphus mimosarum</name>
    <name type="common">African social velvet spider</name>
    <dbReference type="NCBI Taxonomy" id="407821"/>
    <lineage>
        <taxon>Eukaryota</taxon>
        <taxon>Metazoa</taxon>
        <taxon>Ecdysozoa</taxon>
        <taxon>Arthropoda</taxon>
        <taxon>Chelicerata</taxon>
        <taxon>Arachnida</taxon>
        <taxon>Araneae</taxon>
        <taxon>Araneomorphae</taxon>
        <taxon>Entelegynae</taxon>
        <taxon>Eresoidea</taxon>
        <taxon>Eresidae</taxon>
        <taxon>Stegodyphus</taxon>
    </lineage>
</organism>
<accession>A0A087SXS4</accession>
<comment type="similarity">
    <text evidence="1">Belongs to the sulfotransferase 1 family.</text>
</comment>
<keyword evidence="2 4" id="KW-0808">Transferase</keyword>
<protein>
    <submittedName>
        <fullName evidence="4">Estrogen sulfotransferase</fullName>
    </submittedName>
</protein>
<dbReference type="PANTHER" id="PTHR11783">
    <property type="entry name" value="SULFOTRANSFERASE SULT"/>
    <property type="match status" value="1"/>
</dbReference>
<evidence type="ECO:0000313" key="5">
    <source>
        <dbReference type="Proteomes" id="UP000054359"/>
    </source>
</evidence>
<dbReference type="Gene3D" id="3.40.50.300">
    <property type="entry name" value="P-loop containing nucleotide triphosphate hydrolases"/>
    <property type="match status" value="1"/>
</dbReference>
<dbReference type="OrthoDB" id="205623at2759"/>
<name>A0A087SXS4_STEMI</name>
<dbReference type="AlphaFoldDB" id="A0A087SXS4"/>
<dbReference type="Proteomes" id="UP000054359">
    <property type="component" value="Unassembled WGS sequence"/>
</dbReference>
<reference evidence="4 5" key="1">
    <citation type="submission" date="2013-11" db="EMBL/GenBank/DDBJ databases">
        <title>Genome sequencing of Stegodyphus mimosarum.</title>
        <authorList>
            <person name="Bechsgaard J."/>
        </authorList>
    </citation>
    <scope>NUCLEOTIDE SEQUENCE [LARGE SCALE GENOMIC DNA]</scope>
</reference>
<dbReference type="GO" id="GO:0008146">
    <property type="term" value="F:sulfotransferase activity"/>
    <property type="evidence" value="ECO:0007669"/>
    <property type="project" value="InterPro"/>
</dbReference>
<dbReference type="InterPro" id="IPR000863">
    <property type="entry name" value="Sulfotransferase_dom"/>
</dbReference>
<evidence type="ECO:0000313" key="4">
    <source>
        <dbReference type="EMBL" id="KFM57663.1"/>
    </source>
</evidence>
<dbReference type="Pfam" id="PF00685">
    <property type="entry name" value="Sulfotransfer_1"/>
    <property type="match status" value="1"/>
</dbReference>
<dbReference type="STRING" id="407821.A0A087SXS4"/>
<dbReference type="InterPro" id="IPR027417">
    <property type="entry name" value="P-loop_NTPase"/>
</dbReference>
<proteinExistence type="inferred from homology"/>
<gene>
    <name evidence="4" type="ORF">X975_23330</name>
</gene>
<feature type="non-terminal residue" evidence="4">
    <location>
        <position position="296"/>
    </location>
</feature>
<dbReference type="OMA" id="IRRSEEC"/>
<dbReference type="EMBL" id="KK112439">
    <property type="protein sequence ID" value="KFM57663.1"/>
    <property type="molecule type" value="Genomic_DNA"/>
</dbReference>